<name>A0ABV3JIT1_9ACTN</name>
<dbReference type="RefSeq" id="WP_364024402.1">
    <property type="nucleotide sequence ID" value="NZ_JBFATD010000006.1"/>
</dbReference>
<dbReference type="EC" id="2.3.1.-" evidence="2"/>
<gene>
    <name evidence="2" type="ORF">AB0K95_22690</name>
</gene>
<feature type="domain" description="N-acetyltransferase" evidence="1">
    <location>
        <begin position="127"/>
        <end position="268"/>
    </location>
</feature>
<sequence>MPSTTAPAALLTLYDREMRRDARPEGPDDAVERVGKVVRRTAPAHGWNGVVWSGFASAEEAEAAIADQIAHYTSRRLPFEWKLYAHDEPADLGSRLLAAGFTPGPDETLMAAETDALALTTTVPDGIRVVPVTDGAGAGQVAEVHERAFGDDASRLRRQLLDALTTTPDTVVAVLALAGDVPVSAARMELTPGTSFAGLWGGGTVPEWRGRGIYRALITHRARIAAARGYRILHVDASSLSRPILRRMGFTPLTVTTPYVYEPARWAGAS</sequence>
<protein>
    <submittedName>
        <fullName evidence="2">GNAT family N-acetyltransferase</fullName>
        <ecNumber evidence="2">2.3.1.-</ecNumber>
    </submittedName>
</protein>
<proteinExistence type="predicted"/>
<dbReference type="GO" id="GO:0016746">
    <property type="term" value="F:acyltransferase activity"/>
    <property type="evidence" value="ECO:0007669"/>
    <property type="project" value="UniProtKB-KW"/>
</dbReference>
<accession>A0ABV3JIT1</accession>
<dbReference type="EMBL" id="JBFATE010000009">
    <property type="protein sequence ID" value="MEV5248050.1"/>
    <property type="molecule type" value="Genomic_DNA"/>
</dbReference>
<dbReference type="SUPFAM" id="SSF55729">
    <property type="entry name" value="Acyl-CoA N-acyltransferases (Nat)"/>
    <property type="match status" value="1"/>
</dbReference>
<dbReference type="CDD" id="cd04301">
    <property type="entry name" value="NAT_SF"/>
    <property type="match status" value="1"/>
</dbReference>
<evidence type="ECO:0000259" key="1">
    <source>
        <dbReference type="PROSITE" id="PS51186"/>
    </source>
</evidence>
<dbReference type="InterPro" id="IPR016181">
    <property type="entry name" value="Acyl_CoA_acyltransferase"/>
</dbReference>
<organism evidence="2 3">
    <name type="scientific">Streptomyces werraensis</name>
    <dbReference type="NCBI Taxonomy" id="68284"/>
    <lineage>
        <taxon>Bacteria</taxon>
        <taxon>Bacillati</taxon>
        <taxon>Actinomycetota</taxon>
        <taxon>Actinomycetes</taxon>
        <taxon>Kitasatosporales</taxon>
        <taxon>Streptomycetaceae</taxon>
        <taxon>Streptomyces</taxon>
    </lineage>
</organism>
<reference evidence="2 3" key="1">
    <citation type="submission" date="2024-06" db="EMBL/GenBank/DDBJ databases">
        <title>The Natural Products Discovery Center: Release of the First 8490 Sequenced Strains for Exploring Actinobacteria Biosynthetic Diversity.</title>
        <authorList>
            <person name="Kalkreuter E."/>
            <person name="Kautsar S.A."/>
            <person name="Yang D."/>
            <person name="Bader C.D."/>
            <person name="Teijaro C.N."/>
            <person name="Fluegel L."/>
            <person name="Davis C.M."/>
            <person name="Simpson J.R."/>
            <person name="Lauterbach L."/>
            <person name="Steele A.D."/>
            <person name="Gui C."/>
            <person name="Meng S."/>
            <person name="Li G."/>
            <person name="Viehrig K."/>
            <person name="Ye F."/>
            <person name="Su P."/>
            <person name="Kiefer A.F."/>
            <person name="Nichols A."/>
            <person name="Cepeda A.J."/>
            <person name="Yan W."/>
            <person name="Fan B."/>
            <person name="Jiang Y."/>
            <person name="Adhikari A."/>
            <person name="Zheng C.-J."/>
            <person name="Schuster L."/>
            <person name="Cowan T.M."/>
            <person name="Smanski M.J."/>
            <person name="Chevrette M.G."/>
            <person name="De Carvalho L.P.S."/>
            <person name="Shen B."/>
        </authorList>
    </citation>
    <scope>NUCLEOTIDE SEQUENCE [LARGE SCALE GENOMIC DNA]</scope>
    <source>
        <strain evidence="2 3">NPDC052768</strain>
    </source>
</reference>
<evidence type="ECO:0000313" key="3">
    <source>
        <dbReference type="Proteomes" id="UP001552527"/>
    </source>
</evidence>
<dbReference type="Proteomes" id="UP001552527">
    <property type="component" value="Unassembled WGS sequence"/>
</dbReference>
<dbReference type="InterPro" id="IPR000182">
    <property type="entry name" value="GNAT_dom"/>
</dbReference>
<keyword evidence="3" id="KW-1185">Reference proteome</keyword>
<dbReference type="Pfam" id="PF00583">
    <property type="entry name" value="Acetyltransf_1"/>
    <property type="match status" value="1"/>
</dbReference>
<keyword evidence="2" id="KW-0012">Acyltransferase</keyword>
<comment type="caution">
    <text evidence="2">The sequence shown here is derived from an EMBL/GenBank/DDBJ whole genome shotgun (WGS) entry which is preliminary data.</text>
</comment>
<dbReference type="PROSITE" id="PS51186">
    <property type="entry name" value="GNAT"/>
    <property type="match status" value="1"/>
</dbReference>
<keyword evidence="2" id="KW-0808">Transferase</keyword>
<dbReference type="Gene3D" id="3.40.630.30">
    <property type="match status" value="1"/>
</dbReference>
<evidence type="ECO:0000313" key="2">
    <source>
        <dbReference type="EMBL" id="MEV5248050.1"/>
    </source>
</evidence>